<dbReference type="RefSeq" id="WP_158662690.1">
    <property type="nucleotide sequence ID" value="NZ_FYDD01000004.1"/>
</dbReference>
<evidence type="ECO:0000256" key="1">
    <source>
        <dbReference type="ARBA" id="ARBA00023015"/>
    </source>
</evidence>
<evidence type="ECO:0000256" key="3">
    <source>
        <dbReference type="ARBA" id="ARBA00023163"/>
    </source>
</evidence>
<dbReference type="InterPro" id="IPR018060">
    <property type="entry name" value="HTH_AraC"/>
</dbReference>
<sequence length="281" mass="31937">MKKVSLEALAHQVTYRFVGGKPEDGILSCGFMRKPEAHQSQIDFKIPYYSCFVLLGGEGEYWDEHGVYAPLRAGSVVQRLPNRVHSTRVHANGEWLEFYVSFGKCVFDALAATDLLNRSLPVQRIHEPENQIPIFQKLLSRMCSVPDRALTPCLFEAQQIALMLTQGAGLQAGLSPLMAKACELLEKDLSREISLHEVAEQLHISYETFRKAFRREIQMSPIGYRQQKRMTTAQMMLMEGEPVKSVAKMLGYSDAYAFSKQFKRFCGCSPISYIHRFQESV</sequence>
<keyword evidence="6" id="KW-1185">Reference proteome</keyword>
<comment type="caution">
    <text evidence="5">The sequence shown here is derived from an EMBL/GenBank/DDBJ whole genome shotgun (WGS) entry which is preliminary data.</text>
</comment>
<dbReference type="Proteomes" id="UP000632659">
    <property type="component" value="Unassembled WGS sequence"/>
</dbReference>
<evidence type="ECO:0000259" key="4">
    <source>
        <dbReference type="PROSITE" id="PS01124"/>
    </source>
</evidence>
<evidence type="ECO:0000313" key="5">
    <source>
        <dbReference type="EMBL" id="MBC8611626.1"/>
    </source>
</evidence>
<accession>A0A8J6PFT8</accession>
<dbReference type="Pfam" id="PF12833">
    <property type="entry name" value="HTH_18"/>
    <property type="match status" value="1"/>
</dbReference>
<dbReference type="PANTHER" id="PTHR43280:SF2">
    <property type="entry name" value="HTH-TYPE TRANSCRIPTIONAL REGULATOR EXSA"/>
    <property type="match status" value="1"/>
</dbReference>
<reference evidence="5" key="1">
    <citation type="submission" date="2020-08" db="EMBL/GenBank/DDBJ databases">
        <title>Genome public.</title>
        <authorList>
            <person name="Liu C."/>
            <person name="Sun Q."/>
        </authorList>
    </citation>
    <scope>NUCLEOTIDE SEQUENCE</scope>
    <source>
        <strain evidence="5">NSJ-15</strain>
    </source>
</reference>
<keyword evidence="1" id="KW-0805">Transcription regulation</keyword>
<dbReference type="GO" id="GO:0003700">
    <property type="term" value="F:DNA-binding transcription factor activity"/>
    <property type="evidence" value="ECO:0007669"/>
    <property type="project" value="InterPro"/>
</dbReference>
<organism evidence="5 6">
    <name type="scientific">Massiliimalia timonensis</name>
    <dbReference type="NCBI Taxonomy" id="1987501"/>
    <lineage>
        <taxon>Bacteria</taxon>
        <taxon>Bacillati</taxon>
        <taxon>Bacillota</taxon>
        <taxon>Clostridia</taxon>
        <taxon>Eubacteriales</taxon>
        <taxon>Oscillospiraceae</taxon>
        <taxon>Massiliimalia</taxon>
    </lineage>
</organism>
<dbReference type="PROSITE" id="PS01124">
    <property type="entry name" value="HTH_ARAC_FAMILY_2"/>
    <property type="match status" value="1"/>
</dbReference>
<protein>
    <submittedName>
        <fullName evidence="5">Helix-turn-helix transcriptional regulator</fullName>
    </submittedName>
</protein>
<dbReference type="InterPro" id="IPR009057">
    <property type="entry name" value="Homeodomain-like_sf"/>
</dbReference>
<dbReference type="InterPro" id="IPR037923">
    <property type="entry name" value="HTH-like"/>
</dbReference>
<dbReference type="SMART" id="SM00342">
    <property type="entry name" value="HTH_ARAC"/>
    <property type="match status" value="1"/>
</dbReference>
<dbReference type="SUPFAM" id="SSF46689">
    <property type="entry name" value="Homeodomain-like"/>
    <property type="match status" value="2"/>
</dbReference>
<dbReference type="PANTHER" id="PTHR43280">
    <property type="entry name" value="ARAC-FAMILY TRANSCRIPTIONAL REGULATOR"/>
    <property type="match status" value="1"/>
</dbReference>
<gene>
    <name evidence="5" type="ORF">H8702_11045</name>
</gene>
<dbReference type="EMBL" id="JACRTL010000007">
    <property type="protein sequence ID" value="MBC8611626.1"/>
    <property type="molecule type" value="Genomic_DNA"/>
</dbReference>
<dbReference type="Gene3D" id="1.10.10.60">
    <property type="entry name" value="Homeodomain-like"/>
    <property type="match status" value="2"/>
</dbReference>
<dbReference type="SUPFAM" id="SSF51215">
    <property type="entry name" value="Regulatory protein AraC"/>
    <property type="match status" value="1"/>
</dbReference>
<dbReference type="AlphaFoldDB" id="A0A8J6PFT8"/>
<keyword evidence="2" id="KW-0238">DNA-binding</keyword>
<proteinExistence type="predicted"/>
<name>A0A8J6PFT8_9FIRM</name>
<evidence type="ECO:0000256" key="2">
    <source>
        <dbReference type="ARBA" id="ARBA00023125"/>
    </source>
</evidence>
<keyword evidence="3" id="KW-0804">Transcription</keyword>
<feature type="domain" description="HTH araC/xylS-type" evidence="4">
    <location>
        <begin position="179"/>
        <end position="276"/>
    </location>
</feature>
<dbReference type="GO" id="GO:0043565">
    <property type="term" value="F:sequence-specific DNA binding"/>
    <property type="evidence" value="ECO:0007669"/>
    <property type="project" value="InterPro"/>
</dbReference>
<evidence type="ECO:0000313" key="6">
    <source>
        <dbReference type="Proteomes" id="UP000632659"/>
    </source>
</evidence>
<dbReference type="OrthoDB" id="9813413at2"/>